<sequence length="122" mass="13243">MTLAVAPNNASKNKAMVLAKALFNAGRGLGLSQTRIGRIVGKNRSTITRSGVDPESQNGQLALLLVRCYRSLYALMDGDEAQMKHWMHTPNRHTGGIPAEQMLSVVGLVHVCDYLDAIRGKV</sequence>
<gene>
    <name evidence="3" type="ORF">GM160_00220</name>
</gene>
<keyword evidence="4" id="KW-1185">Reference proteome</keyword>
<dbReference type="InterPro" id="IPR024467">
    <property type="entry name" value="Xre/MbcA/ParS-like_toxin-bd"/>
</dbReference>
<dbReference type="RefSeq" id="WP_156227243.1">
    <property type="nucleotide sequence ID" value="NZ_CP046415.1"/>
</dbReference>
<dbReference type="Pfam" id="PF20432">
    <property type="entry name" value="Xre-like-HTH"/>
    <property type="match status" value="1"/>
</dbReference>
<evidence type="ECO:0000259" key="2">
    <source>
        <dbReference type="Pfam" id="PF20432"/>
    </source>
</evidence>
<dbReference type="Proteomes" id="UP000427716">
    <property type="component" value="Chromosome"/>
</dbReference>
<feature type="domain" description="Antitoxin Xre/MbcA/ParS-like toxin-binding" evidence="1">
    <location>
        <begin position="71"/>
        <end position="120"/>
    </location>
</feature>
<name>A0A6I6CXU4_9GAMM</name>
<protein>
    <submittedName>
        <fullName evidence="3">DUF2384 domain-containing protein</fullName>
    </submittedName>
</protein>
<dbReference type="InterPro" id="IPR046847">
    <property type="entry name" value="Xre-like_HTH"/>
</dbReference>
<evidence type="ECO:0000313" key="3">
    <source>
        <dbReference type="EMBL" id="QGT77428.1"/>
    </source>
</evidence>
<organism evidence="3 4">
    <name type="scientific">Guyparkeria halophila</name>
    <dbReference type="NCBI Taxonomy" id="47960"/>
    <lineage>
        <taxon>Bacteria</taxon>
        <taxon>Pseudomonadati</taxon>
        <taxon>Pseudomonadota</taxon>
        <taxon>Gammaproteobacteria</taxon>
        <taxon>Chromatiales</taxon>
        <taxon>Thioalkalibacteraceae</taxon>
        <taxon>Guyparkeria</taxon>
    </lineage>
</organism>
<reference evidence="3 4" key="1">
    <citation type="submission" date="2019-11" db="EMBL/GenBank/DDBJ databases">
        <authorList>
            <person name="Zhang J."/>
            <person name="Sun C."/>
        </authorList>
    </citation>
    <scope>NUCLEOTIDE SEQUENCE [LARGE SCALE GENOMIC DNA]</scope>
    <source>
        <strain evidence="4">sp2</strain>
    </source>
</reference>
<dbReference type="Pfam" id="PF09722">
    <property type="entry name" value="Xre_MbcA_ParS_C"/>
    <property type="match status" value="1"/>
</dbReference>
<evidence type="ECO:0000259" key="1">
    <source>
        <dbReference type="Pfam" id="PF09722"/>
    </source>
</evidence>
<proteinExistence type="predicted"/>
<dbReference type="KEGG" id="ghl:GM160_00220"/>
<feature type="domain" description="Antitoxin Xre-like helix-turn-helix" evidence="2">
    <location>
        <begin position="14"/>
        <end position="49"/>
    </location>
</feature>
<evidence type="ECO:0000313" key="4">
    <source>
        <dbReference type="Proteomes" id="UP000427716"/>
    </source>
</evidence>
<dbReference type="EMBL" id="CP046415">
    <property type="protein sequence ID" value="QGT77428.1"/>
    <property type="molecule type" value="Genomic_DNA"/>
</dbReference>
<dbReference type="GO" id="GO:0003677">
    <property type="term" value="F:DNA binding"/>
    <property type="evidence" value="ECO:0007669"/>
    <property type="project" value="InterPro"/>
</dbReference>
<dbReference type="AlphaFoldDB" id="A0A6I6CXU4"/>
<accession>A0A6I6CXU4</accession>